<feature type="domain" description="Endonuclease/exonuclease/phosphatase" evidence="1">
    <location>
        <begin position="8"/>
        <end position="149"/>
    </location>
</feature>
<accession>A0AAV9KU31</accession>
<dbReference type="PANTHER" id="PTHR35218:SF9">
    <property type="entry name" value="ENDONUCLEASE_EXONUCLEASE_PHOSPHATASE DOMAIN-CONTAINING PROTEIN"/>
    <property type="match status" value="1"/>
</dbReference>
<dbReference type="InterPro" id="IPR005135">
    <property type="entry name" value="Endo/exonuclease/phosphatase"/>
</dbReference>
<gene>
    <name evidence="2" type="ORF">R3W88_014796</name>
</gene>
<keyword evidence="3" id="KW-1185">Reference proteome</keyword>
<evidence type="ECO:0000259" key="1">
    <source>
        <dbReference type="Pfam" id="PF03372"/>
    </source>
</evidence>
<dbReference type="InterPro" id="IPR036691">
    <property type="entry name" value="Endo/exonu/phosph_ase_sf"/>
</dbReference>
<sequence>MIQVPAVGKSGGLVVLWDDNLLDIATTSQEIHTMVKIRSTNELWLFSCIYVSNHRNILWQNLKTIKDNYNGKWLIGGDFNELMSNSDKSGGKSISTSRMNDLWDVVNYCELIDMGFKGNRYTWLNKHFKNRSKLIFERLDRFFANNEWLLKIFNYPVLILTIVLY</sequence>
<dbReference type="Proteomes" id="UP001311915">
    <property type="component" value="Unassembled WGS sequence"/>
</dbReference>
<dbReference type="SUPFAM" id="SSF56219">
    <property type="entry name" value="DNase I-like"/>
    <property type="match status" value="1"/>
</dbReference>
<evidence type="ECO:0000313" key="2">
    <source>
        <dbReference type="EMBL" id="KAK4716458.1"/>
    </source>
</evidence>
<dbReference type="Gene3D" id="3.60.10.10">
    <property type="entry name" value="Endonuclease/exonuclease/phosphatase"/>
    <property type="match status" value="1"/>
</dbReference>
<dbReference type="Pfam" id="PF03372">
    <property type="entry name" value="Exo_endo_phos"/>
    <property type="match status" value="1"/>
</dbReference>
<name>A0AAV9KU31_9SOLN</name>
<evidence type="ECO:0000313" key="3">
    <source>
        <dbReference type="Proteomes" id="UP001311915"/>
    </source>
</evidence>
<dbReference type="GO" id="GO:0003824">
    <property type="term" value="F:catalytic activity"/>
    <property type="evidence" value="ECO:0007669"/>
    <property type="project" value="InterPro"/>
</dbReference>
<protein>
    <recommendedName>
        <fullName evidence="1">Endonuclease/exonuclease/phosphatase domain-containing protein</fullName>
    </recommendedName>
</protein>
<reference evidence="2 3" key="1">
    <citation type="submission" date="2023-10" db="EMBL/GenBank/DDBJ databases">
        <title>Genome-Wide Identification Analysis in wild type Solanum Pinnatisectum Reveals Some Genes Defensing Phytophthora Infestans.</title>
        <authorList>
            <person name="Sun C."/>
        </authorList>
    </citation>
    <scope>NUCLEOTIDE SEQUENCE [LARGE SCALE GENOMIC DNA]</scope>
    <source>
        <strain evidence="2">LQN</strain>
        <tissue evidence="2">Leaf</tissue>
    </source>
</reference>
<organism evidence="2 3">
    <name type="scientific">Solanum pinnatisectum</name>
    <name type="common">tansyleaf nightshade</name>
    <dbReference type="NCBI Taxonomy" id="50273"/>
    <lineage>
        <taxon>Eukaryota</taxon>
        <taxon>Viridiplantae</taxon>
        <taxon>Streptophyta</taxon>
        <taxon>Embryophyta</taxon>
        <taxon>Tracheophyta</taxon>
        <taxon>Spermatophyta</taxon>
        <taxon>Magnoliopsida</taxon>
        <taxon>eudicotyledons</taxon>
        <taxon>Gunneridae</taxon>
        <taxon>Pentapetalae</taxon>
        <taxon>asterids</taxon>
        <taxon>lamiids</taxon>
        <taxon>Solanales</taxon>
        <taxon>Solanaceae</taxon>
        <taxon>Solanoideae</taxon>
        <taxon>Solaneae</taxon>
        <taxon>Solanum</taxon>
    </lineage>
</organism>
<dbReference type="EMBL" id="JAWPEI010000009">
    <property type="protein sequence ID" value="KAK4716458.1"/>
    <property type="molecule type" value="Genomic_DNA"/>
</dbReference>
<proteinExistence type="predicted"/>
<comment type="caution">
    <text evidence="2">The sequence shown here is derived from an EMBL/GenBank/DDBJ whole genome shotgun (WGS) entry which is preliminary data.</text>
</comment>
<dbReference type="PANTHER" id="PTHR35218">
    <property type="entry name" value="RNASE H DOMAIN-CONTAINING PROTEIN"/>
    <property type="match status" value="1"/>
</dbReference>
<dbReference type="AlphaFoldDB" id="A0AAV9KU31"/>